<name>A0ABW5A7T2_9RHOB</name>
<dbReference type="CDD" id="cd01741">
    <property type="entry name" value="GATase1_1"/>
    <property type="match status" value="1"/>
</dbReference>
<dbReference type="Pfam" id="PF00117">
    <property type="entry name" value="GATase"/>
    <property type="match status" value="1"/>
</dbReference>
<keyword evidence="3" id="KW-1185">Reference proteome</keyword>
<organism evidence="2 3">
    <name type="scientific">Rhodobacter lacus</name>
    <dbReference type="NCBI Taxonomy" id="1641972"/>
    <lineage>
        <taxon>Bacteria</taxon>
        <taxon>Pseudomonadati</taxon>
        <taxon>Pseudomonadota</taxon>
        <taxon>Alphaproteobacteria</taxon>
        <taxon>Rhodobacterales</taxon>
        <taxon>Rhodobacter group</taxon>
        <taxon>Rhodobacter</taxon>
    </lineage>
</organism>
<dbReference type="EMBL" id="JBHUIX010000009">
    <property type="protein sequence ID" value="MFD2174203.1"/>
    <property type="molecule type" value="Genomic_DNA"/>
</dbReference>
<dbReference type="PANTHER" id="PTHR42695:SF5">
    <property type="entry name" value="GLUTAMINE AMIDOTRANSFERASE YLR126C-RELATED"/>
    <property type="match status" value="1"/>
</dbReference>
<sequence>MEILVFQHLAVEHPGSLADLWRAAGHRLTTVELDEGAEIPPLEGFDLMVAMGGPQDLWLKDELPWMRAELAAITRWVRDLDRPYLGICLGHQLLAEALGGRVAPMAAPEVGLCAVRRTAAGADDPLMKALSERAQTFQWHGAEIVDLPPGAVVLAENDACATQAIRCGRHAWGFQFHVEITETTVTDWQAIPAYAASLRAALGSERAATLAAEVAPHLPAFRASVARLDAALGAALAPVSAP</sequence>
<evidence type="ECO:0000313" key="2">
    <source>
        <dbReference type="EMBL" id="MFD2174203.1"/>
    </source>
</evidence>
<evidence type="ECO:0000259" key="1">
    <source>
        <dbReference type="Pfam" id="PF00117"/>
    </source>
</evidence>
<dbReference type="PROSITE" id="PS51273">
    <property type="entry name" value="GATASE_TYPE_1"/>
    <property type="match status" value="1"/>
</dbReference>
<dbReference type="PANTHER" id="PTHR42695">
    <property type="entry name" value="GLUTAMINE AMIDOTRANSFERASE YLR126C-RELATED"/>
    <property type="match status" value="1"/>
</dbReference>
<feature type="domain" description="Glutamine amidotransferase" evidence="1">
    <location>
        <begin position="18"/>
        <end position="184"/>
    </location>
</feature>
<dbReference type="Proteomes" id="UP001597413">
    <property type="component" value="Unassembled WGS sequence"/>
</dbReference>
<accession>A0ABW5A7T2</accession>
<protein>
    <submittedName>
        <fullName evidence="2">Type 1 glutamine amidotransferase</fullName>
    </submittedName>
</protein>
<dbReference type="RefSeq" id="WP_377389459.1">
    <property type="nucleotide sequence ID" value="NZ_JBHUIX010000009.1"/>
</dbReference>
<dbReference type="InterPro" id="IPR044992">
    <property type="entry name" value="ChyE-like"/>
</dbReference>
<dbReference type="InterPro" id="IPR029062">
    <property type="entry name" value="Class_I_gatase-like"/>
</dbReference>
<proteinExistence type="predicted"/>
<dbReference type="InterPro" id="IPR017926">
    <property type="entry name" value="GATASE"/>
</dbReference>
<dbReference type="SUPFAM" id="SSF52317">
    <property type="entry name" value="Class I glutamine amidotransferase-like"/>
    <property type="match status" value="1"/>
</dbReference>
<dbReference type="Gene3D" id="3.40.50.880">
    <property type="match status" value="1"/>
</dbReference>
<evidence type="ECO:0000313" key="3">
    <source>
        <dbReference type="Proteomes" id="UP001597413"/>
    </source>
</evidence>
<reference evidence="3" key="1">
    <citation type="journal article" date="2019" name="Int. J. Syst. Evol. Microbiol.">
        <title>The Global Catalogue of Microorganisms (GCM) 10K type strain sequencing project: providing services to taxonomists for standard genome sequencing and annotation.</title>
        <authorList>
            <consortium name="The Broad Institute Genomics Platform"/>
            <consortium name="The Broad Institute Genome Sequencing Center for Infectious Disease"/>
            <person name="Wu L."/>
            <person name="Ma J."/>
        </authorList>
    </citation>
    <scope>NUCLEOTIDE SEQUENCE [LARGE SCALE GENOMIC DNA]</scope>
    <source>
        <strain evidence="3">CCUG 55131</strain>
    </source>
</reference>
<gene>
    <name evidence="2" type="ORF">ACFSM0_08895</name>
</gene>
<comment type="caution">
    <text evidence="2">The sequence shown here is derived from an EMBL/GenBank/DDBJ whole genome shotgun (WGS) entry which is preliminary data.</text>
</comment>
<keyword evidence="2" id="KW-0315">Glutamine amidotransferase</keyword>